<evidence type="ECO:0000313" key="1">
    <source>
        <dbReference type="EMBL" id="QEF98465.1"/>
    </source>
</evidence>
<dbReference type="InterPro" id="IPR016024">
    <property type="entry name" value="ARM-type_fold"/>
</dbReference>
<keyword evidence="2" id="KW-1185">Reference proteome</keyword>
<dbReference type="Proteomes" id="UP000321353">
    <property type="component" value="Chromosome"/>
</dbReference>
<dbReference type="InterPro" id="IPR011959">
    <property type="entry name" value="CHP02270"/>
</dbReference>
<dbReference type="RefSeq" id="WP_147867990.1">
    <property type="nucleotide sequence ID" value="NZ_CP036264.1"/>
</dbReference>
<evidence type="ECO:0008006" key="3">
    <source>
        <dbReference type="Google" id="ProtNLM"/>
    </source>
</evidence>
<dbReference type="EMBL" id="CP036264">
    <property type="protein sequence ID" value="QEF98465.1"/>
    <property type="molecule type" value="Genomic_DNA"/>
</dbReference>
<dbReference type="InterPro" id="IPR011989">
    <property type="entry name" value="ARM-like"/>
</dbReference>
<name>A0A5B9MFT5_9BACT</name>
<gene>
    <name evidence="1" type="ORF">Mal15_25170</name>
</gene>
<dbReference type="Gene3D" id="1.25.10.10">
    <property type="entry name" value="Leucine-rich Repeat Variant"/>
    <property type="match status" value="1"/>
</dbReference>
<protein>
    <recommendedName>
        <fullName evidence="3">TIGR02270 family protein</fullName>
    </recommendedName>
</protein>
<accession>A0A5B9MFT5</accession>
<dbReference type="AlphaFoldDB" id="A0A5B9MFT5"/>
<dbReference type="SUPFAM" id="SSF48371">
    <property type="entry name" value="ARM repeat"/>
    <property type="match status" value="1"/>
</dbReference>
<dbReference type="KEGG" id="smam:Mal15_25170"/>
<dbReference type="Pfam" id="PF13646">
    <property type="entry name" value="HEAT_2"/>
    <property type="match status" value="1"/>
</dbReference>
<evidence type="ECO:0000313" key="2">
    <source>
        <dbReference type="Proteomes" id="UP000321353"/>
    </source>
</evidence>
<proteinExistence type="predicted"/>
<dbReference type="NCBIfam" id="TIGR02270">
    <property type="entry name" value="TIGR02270 family protein"/>
    <property type="match status" value="1"/>
</dbReference>
<organism evidence="1 2">
    <name type="scientific">Stieleria maiorica</name>
    <dbReference type="NCBI Taxonomy" id="2795974"/>
    <lineage>
        <taxon>Bacteria</taxon>
        <taxon>Pseudomonadati</taxon>
        <taxon>Planctomycetota</taxon>
        <taxon>Planctomycetia</taxon>
        <taxon>Pirellulales</taxon>
        <taxon>Pirellulaceae</taxon>
        <taxon>Stieleria</taxon>
    </lineage>
</organism>
<reference evidence="1 2" key="1">
    <citation type="submission" date="2019-02" db="EMBL/GenBank/DDBJ databases">
        <title>Planctomycetal bacteria perform biofilm scaping via a novel small molecule.</title>
        <authorList>
            <person name="Jeske O."/>
            <person name="Boedeker C."/>
            <person name="Wiegand S."/>
            <person name="Breitling P."/>
            <person name="Kallscheuer N."/>
            <person name="Jogler M."/>
            <person name="Rohde M."/>
            <person name="Petersen J."/>
            <person name="Medema M.H."/>
            <person name="Surup F."/>
            <person name="Jogler C."/>
        </authorList>
    </citation>
    <scope>NUCLEOTIDE SEQUENCE [LARGE SCALE GENOMIC DNA]</scope>
    <source>
        <strain evidence="1 2">Mal15</strain>
    </source>
</reference>
<sequence length="434" mass="47549">MNFILDQHAAGASATWLRRDAAVGEPHYSLRDLTELDGRLEAHLEGLILAGAAGWDLAVEELKWQEPGEVFVVAALAIEAGDAEKQQVAFQSVDGSGELRRALISALAWVPWERCLPLADQCLQRDDGFWRYVGVAAYDLHRVDPGDRLVDWISDDDETVVARAARCVGTLGGTDLLDRLGGLVAHEDDAVRFHAAWSLALRRGDPAAVGAMTEFALSESSFSGDAGRLLTSVMSIDQASRLINQLAQGGDAQLRLATVLSGHLGIVDGIPWLLEMMKIPQHARVAGESFSRITGLRLDQRPLEGEWPTGFVAGPDDDPDNDDVELDADENLPWPSPEDIAAWWQTHHDRFAAGVRYLLGWDVSDPDWQRKILVLGRQRERATAAIELAIDDPQFPLMEVRARGPSQIKTLGCGRLPTEEYRCNQLESGPASSC</sequence>